<name>A0A0C9YM49_9AGAR</name>
<organism evidence="1 2">
    <name type="scientific">Laccaria amethystina LaAM-08-1</name>
    <dbReference type="NCBI Taxonomy" id="1095629"/>
    <lineage>
        <taxon>Eukaryota</taxon>
        <taxon>Fungi</taxon>
        <taxon>Dikarya</taxon>
        <taxon>Basidiomycota</taxon>
        <taxon>Agaricomycotina</taxon>
        <taxon>Agaricomycetes</taxon>
        <taxon>Agaricomycetidae</taxon>
        <taxon>Agaricales</taxon>
        <taxon>Agaricineae</taxon>
        <taxon>Hydnangiaceae</taxon>
        <taxon>Laccaria</taxon>
    </lineage>
</organism>
<sequence>MRIEEALRIDDVAALNALCSYIKKQALVDHSISPSTNPRAVSDVKELVASIQIKLIGEAKPHPDARPHISVNTKVDAM</sequence>
<reference evidence="1 2" key="1">
    <citation type="submission" date="2014-04" db="EMBL/GenBank/DDBJ databases">
        <authorList>
            <consortium name="DOE Joint Genome Institute"/>
            <person name="Kuo A."/>
            <person name="Kohler A."/>
            <person name="Nagy L.G."/>
            <person name="Floudas D."/>
            <person name="Copeland A."/>
            <person name="Barry K.W."/>
            <person name="Cichocki N."/>
            <person name="Veneault-Fourrey C."/>
            <person name="LaButti K."/>
            <person name="Lindquist E.A."/>
            <person name="Lipzen A."/>
            <person name="Lundell T."/>
            <person name="Morin E."/>
            <person name="Murat C."/>
            <person name="Sun H."/>
            <person name="Tunlid A."/>
            <person name="Henrissat B."/>
            <person name="Grigoriev I.V."/>
            <person name="Hibbett D.S."/>
            <person name="Martin F."/>
            <person name="Nordberg H.P."/>
            <person name="Cantor M.N."/>
            <person name="Hua S.X."/>
        </authorList>
    </citation>
    <scope>NUCLEOTIDE SEQUENCE [LARGE SCALE GENOMIC DNA]</scope>
    <source>
        <strain evidence="1 2">LaAM-08-1</strain>
    </source>
</reference>
<gene>
    <name evidence="1" type="ORF">K443DRAFT_672082</name>
</gene>
<evidence type="ECO:0000313" key="1">
    <source>
        <dbReference type="EMBL" id="KIK09043.1"/>
    </source>
</evidence>
<dbReference type="AlphaFoldDB" id="A0A0C9YM49"/>
<dbReference type="HOGENOM" id="CLU_2622416_0_0_1"/>
<proteinExistence type="predicted"/>
<dbReference type="Proteomes" id="UP000054477">
    <property type="component" value="Unassembled WGS sequence"/>
</dbReference>
<accession>A0A0C9YM49</accession>
<protein>
    <submittedName>
        <fullName evidence="1">Unplaced genomic scaffold K443scaffold_5, whole genome shotgun sequence</fullName>
    </submittedName>
</protein>
<keyword evidence="2" id="KW-1185">Reference proteome</keyword>
<reference evidence="2" key="2">
    <citation type="submission" date="2015-01" db="EMBL/GenBank/DDBJ databases">
        <title>Evolutionary Origins and Diversification of the Mycorrhizal Mutualists.</title>
        <authorList>
            <consortium name="DOE Joint Genome Institute"/>
            <consortium name="Mycorrhizal Genomics Consortium"/>
            <person name="Kohler A."/>
            <person name="Kuo A."/>
            <person name="Nagy L.G."/>
            <person name="Floudas D."/>
            <person name="Copeland A."/>
            <person name="Barry K.W."/>
            <person name="Cichocki N."/>
            <person name="Veneault-Fourrey C."/>
            <person name="LaButti K."/>
            <person name="Lindquist E.A."/>
            <person name="Lipzen A."/>
            <person name="Lundell T."/>
            <person name="Morin E."/>
            <person name="Murat C."/>
            <person name="Riley R."/>
            <person name="Ohm R."/>
            <person name="Sun H."/>
            <person name="Tunlid A."/>
            <person name="Henrissat B."/>
            <person name="Grigoriev I.V."/>
            <person name="Hibbett D.S."/>
            <person name="Martin F."/>
        </authorList>
    </citation>
    <scope>NUCLEOTIDE SEQUENCE [LARGE SCALE GENOMIC DNA]</scope>
    <source>
        <strain evidence="2">LaAM-08-1</strain>
    </source>
</reference>
<dbReference type="EMBL" id="KN838540">
    <property type="protein sequence ID" value="KIK09043.1"/>
    <property type="molecule type" value="Genomic_DNA"/>
</dbReference>
<evidence type="ECO:0000313" key="2">
    <source>
        <dbReference type="Proteomes" id="UP000054477"/>
    </source>
</evidence>